<evidence type="ECO:0000313" key="6">
    <source>
        <dbReference type="Proteomes" id="UP000018291"/>
    </source>
</evidence>
<dbReference type="GO" id="GO:0016491">
    <property type="term" value="F:oxidoreductase activity"/>
    <property type="evidence" value="ECO:0007669"/>
    <property type="project" value="UniProtKB-KW"/>
</dbReference>
<comment type="caution">
    <text evidence="5">The sequence shown here is derived from an EMBL/GenBank/DDBJ whole genome shotgun (WGS) entry which is preliminary data.</text>
</comment>
<dbReference type="EMBL" id="CANL01000005">
    <property type="protein sequence ID" value="CCM62733.1"/>
    <property type="molecule type" value="Genomic_DNA"/>
</dbReference>
<dbReference type="InterPro" id="IPR005123">
    <property type="entry name" value="Oxoglu/Fe-dep_dioxygenase_dom"/>
</dbReference>
<dbReference type="eggNOG" id="COG3491">
    <property type="taxonomic scope" value="Bacteria"/>
</dbReference>
<dbReference type="HOGENOM" id="CLU_010119_6_3_11"/>
<keyword evidence="2" id="KW-0045">Antibiotic biosynthesis</keyword>
<dbReference type="InterPro" id="IPR050231">
    <property type="entry name" value="Iron_ascorbate_oxido_reductase"/>
</dbReference>
<dbReference type="Gene3D" id="2.60.120.330">
    <property type="entry name" value="B-lactam Antibiotic, Isopenicillin N Synthase, Chain"/>
    <property type="match status" value="1"/>
</dbReference>
<comment type="similarity">
    <text evidence="3">Belongs to the iron/ascorbate-dependent oxidoreductase family.</text>
</comment>
<keyword evidence="6" id="KW-1185">Reference proteome</keyword>
<dbReference type="Pfam" id="PF03171">
    <property type="entry name" value="2OG-FeII_Oxy"/>
    <property type="match status" value="1"/>
</dbReference>
<dbReference type="Pfam" id="PF14226">
    <property type="entry name" value="DIOX_N"/>
    <property type="match status" value="1"/>
</dbReference>
<evidence type="ECO:0000259" key="4">
    <source>
        <dbReference type="PROSITE" id="PS51471"/>
    </source>
</evidence>
<keyword evidence="3" id="KW-0408">Iron</keyword>
<comment type="pathway">
    <text evidence="1">Antibiotic biosynthesis.</text>
</comment>
<dbReference type="InterPro" id="IPR044861">
    <property type="entry name" value="IPNS-like_FE2OG_OXY"/>
</dbReference>
<reference evidence="5 6" key="1">
    <citation type="journal article" date="2013" name="ISME J.">
        <title>Metabolic model for the filamentous 'Candidatus Microthrix parvicella' based on genomic and metagenomic analyses.</title>
        <authorList>
            <person name="Jon McIlroy S."/>
            <person name="Kristiansen R."/>
            <person name="Albertsen M."/>
            <person name="Michael Karst S."/>
            <person name="Rossetti S."/>
            <person name="Lund Nielsen J."/>
            <person name="Tandoi V."/>
            <person name="James Seviour R."/>
            <person name="Nielsen P.H."/>
        </authorList>
    </citation>
    <scope>NUCLEOTIDE SEQUENCE [LARGE SCALE GENOMIC DNA]</scope>
    <source>
        <strain evidence="5 6">RN1</strain>
    </source>
</reference>
<protein>
    <submittedName>
        <fullName evidence="5">Oxidoreductase, 2OG-Fe(II) oxygenase family protein</fullName>
    </submittedName>
</protein>
<dbReference type="PRINTS" id="PR00682">
    <property type="entry name" value="IPNSYNTHASE"/>
</dbReference>
<dbReference type="SUPFAM" id="SSF51197">
    <property type="entry name" value="Clavaminate synthase-like"/>
    <property type="match status" value="1"/>
</dbReference>
<name>R4YX60_9ACTN</name>
<feature type="domain" description="Fe2OG dioxygenase" evidence="4">
    <location>
        <begin position="175"/>
        <end position="272"/>
    </location>
</feature>
<dbReference type="InterPro" id="IPR026992">
    <property type="entry name" value="DIOX_N"/>
</dbReference>
<evidence type="ECO:0000256" key="1">
    <source>
        <dbReference type="ARBA" id="ARBA00004792"/>
    </source>
</evidence>
<organism evidence="5 6">
    <name type="scientific">Candidatus Neomicrothrix parvicella RN1</name>
    <dbReference type="NCBI Taxonomy" id="1229780"/>
    <lineage>
        <taxon>Bacteria</taxon>
        <taxon>Bacillati</taxon>
        <taxon>Actinomycetota</taxon>
        <taxon>Acidimicrobiia</taxon>
        <taxon>Acidimicrobiales</taxon>
        <taxon>Microthrixaceae</taxon>
        <taxon>Candidatus Neomicrothrix</taxon>
    </lineage>
</organism>
<proteinExistence type="inferred from homology"/>
<dbReference type="OrthoDB" id="21825at2"/>
<evidence type="ECO:0000256" key="2">
    <source>
        <dbReference type="ARBA" id="ARBA00023194"/>
    </source>
</evidence>
<sequence>MSDFTHVPIVDLSGRAGDEAERRALAEHLRGICHEIGFVVVTGHGLGSSTIDDVFTLMDRFFALPADNKALIDKARSPHFRGWEAVGAEQTNNRRDIREQIDLWSEWPEHQGDGPAYLNLLGPNQWMPEELLPGSRRVMGRWFDELGALANDLLGLLSMGLGLSEDHLVTYFGDTPMSLTKLINYPPTPQGQAGVNAHHDTGFLTLLATGEVPGLQVQNSSGEWVDVPPHPDGLVVNLGELLQAMTGNYFVATAHRVIAPRRRRSAAYFHGPSLDARLDPLPLDESFAATVAASERHVSAGFMAQRDETDAGVADMASRHRPDTYGEQLWNYFARSYPNLMARYASTGTVVQSSPGKTSSSD</sequence>
<dbReference type="PROSITE" id="PS51471">
    <property type="entry name" value="FE2OG_OXY"/>
    <property type="match status" value="1"/>
</dbReference>
<evidence type="ECO:0000313" key="5">
    <source>
        <dbReference type="EMBL" id="CCM62733.1"/>
    </source>
</evidence>
<dbReference type="GO" id="GO:0017000">
    <property type="term" value="P:antibiotic biosynthetic process"/>
    <property type="evidence" value="ECO:0007669"/>
    <property type="project" value="UniProtKB-KW"/>
</dbReference>
<dbReference type="GO" id="GO:0046872">
    <property type="term" value="F:metal ion binding"/>
    <property type="evidence" value="ECO:0007669"/>
    <property type="project" value="UniProtKB-KW"/>
</dbReference>
<keyword evidence="3" id="KW-0479">Metal-binding</keyword>
<dbReference type="InterPro" id="IPR027443">
    <property type="entry name" value="IPNS-like_sf"/>
</dbReference>
<gene>
    <name evidence="5" type="ORF">BN381_130291</name>
</gene>
<evidence type="ECO:0000256" key="3">
    <source>
        <dbReference type="RuleBase" id="RU003682"/>
    </source>
</evidence>
<accession>R4YX60</accession>
<dbReference type="AlphaFoldDB" id="R4YX60"/>
<dbReference type="Proteomes" id="UP000018291">
    <property type="component" value="Unassembled WGS sequence"/>
</dbReference>
<keyword evidence="3" id="KW-0560">Oxidoreductase</keyword>
<dbReference type="RefSeq" id="WP_012224380.1">
    <property type="nucleotide sequence ID" value="NZ_HG422565.1"/>
</dbReference>
<dbReference type="PANTHER" id="PTHR47990">
    <property type="entry name" value="2-OXOGLUTARATE (2OG) AND FE(II)-DEPENDENT OXYGENASE SUPERFAMILY PROTEIN-RELATED"/>
    <property type="match status" value="1"/>
</dbReference>
<dbReference type="STRING" id="1229780.BN381_130291"/>